<accession>A0ACB5U735</accession>
<name>A0ACB5U735_AMBMO</name>
<reference evidence="1" key="1">
    <citation type="submission" date="2023-04" db="EMBL/GenBank/DDBJ databases">
        <title>Ambrosiozyma monospora NBRC 10751.</title>
        <authorList>
            <person name="Ichikawa N."/>
            <person name="Sato H."/>
            <person name="Tonouchi N."/>
        </authorList>
    </citation>
    <scope>NUCLEOTIDE SEQUENCE</scope>
    <source>
        <strain evidence="1">NBRC 10751</strain>
    </source>
</reference>
<dbReference type="Proteomes" id="UP001165064">
    <property type="component" value="Unassembled WGS sequence"/>
</dbReference>
<organism evidence="1 2">
    <name type="scientific">Ambrosiozyma monospora</name>
    <name type="common">Yeast</name>
    <name type="synonym">Endomycopsis monosporus</name>
    <dbReference type="NCBI Taxonomy" id="43982"/>
    <lineage>
        <taxon>Eukaryota</taxon>
        <taxon>Fungi</taxon>
        <taxon>Dikarya</taxon>
        <taxon>Ascomycota</taxon>
        <taxon>Saccharomycotina</taxon>
        <taxon>Pichiomycetes</taxon>
        <taxon>Pichiales</taxon>
        <taxon>Pichiaceae</taxon>
        <taxon>Ambrosiozyma</taxon>
    </lineage>
</organism>
<evidence type="ECO:0000313" key="1">
    <source>
        <dbReference type="EMBL" id="GMF03041.1"/>
    </source>
</evidence>
<protein>
    <submittedName>
        <fullName evidence="1">Unnamed protein product</fullName>
    </submittedName>
</protein>
<gene>
    <name evidence="1" type="ORF">Amon02_001165200</name>
</gene>
<comment type="caution">
    <text evidence="1">The sequence shown here is derived from an EMBL/GenBank/DDBJ whole genome shotgun (WGS) entry which is preliminary data.</text>
</comment>
<dbReference type="EMBL" id="BSXS01012806">
    <property type="protein sequence ID" value="GMF03041.1"/>
    <property type="molecule type" value="Genomic_DNA"/>
</dbReference>
<keyword evidence="2" id="KW-1185">Reference proteome</keyword>
<sequence length="299" mass="32864">MGSFQFIGKLFSLAATSICSVATVASIRALSPLLIVACYKLYYNVHFGVETYLSLCPLLLGVIFIVYSQSLPHDTGIGELEKTGNAASAAEAASSAHSTVNNSSDIRGMSLAFLAALIFAIQNIYAKNVVTHGSMRSSHNGDLALRSDNPNSPNASNNNSRENLLDQSQQSQQSQPKRTTTTDFNLLEKGPMSPISMSLNNMTPQEINKKDMSEQSMNNSTGSMSPYALQEDKPAKMTTLIYCAMFGFLLSIPTLLLYEIWDLSSHWNELPIFWLLINGFGHFIQSLLAFQILSMYEFL</sequence>
<evidence type="ECO:0000313" key="2">
    <source>
        <dbReference type="Proteomes" id="UP001165064"/>
    </source>
</evidence>
<proteinExistence type="predicted"/>